<dbReference type="NCBIfam" id="TIGR00103">
    <property type="entry name" value="DNA_YbaB_EbfC"/>
    <property type="match status" value="1"/>
</dbReference>
<keyword evidence="7" id="KW-1185">Reference proteome</keyword>
<evidence type="ECO:0000313" key="6">
    <source>
        <dbReference type="Proteomes" id="UP000434052"/>
    </source>
</evidence>
<evidence type="ECO:0000313" key="7">
    <source>
        <dbReference type="Proteomes" id="UP000503251"/>
    </source>
</evidence>
<dbReference type="OrthoDB" id="9803080at2"/>
<evidence type="ECO:0000256" key="1">
    <source>
        <dbReference type="ARBA" id="ARBA00023125"/>
    </source>
</evidence>
<organism evidence="5 6">
    <name type="scientific">Oceanidesulfovibrio marinus</name>
    <dbReference type="NCBI Taxonomy" id="370038"/>
    <lineage>
        <taxon>Bacteria</taxon>
        <taxon>Pseudomonadati</taxon>
        <taxon>Thermodesulfobacteriota</taxon>
        <taxon>Desulfovibrionia</taxon>
        <taxon>Desulfovibrionales</taxon>
        <taxon>Desulfovibrionaceae</taxon>
        <taxon>Oceanidesulfovibrio</taxon>
    </lineage>
</organism>
<accession>A0A6P1ZI40</accession>
<comment type="subunit">
    <text evidence="2">Homodimer.</text>
</comment>
<dbReference type="Gene3D" id="3.30.1310.10">
    <property type="entry name" value="Nucleoid-associated protein YbaB-like domain"/>
    <property type="match status" value="1"/>
</dbReference>
<dbReference type="PANTHER" id="PTHR33449:SF1">
    <property type="entry name" value="NUCLEOID-ASSOCIATED PROTEIN YBAB"/>
    <property type="match status" value="1"/>
</dbReference>
<dbReference type="RefSeq" id="WP_144305240.1">
    <property type="nucleotide sequence ID" value="NZ_CP039543.1"/>
</dbReference>
<comment type="similarity">
    <text evidence="2">Belongs to the YbaB/EbfC family.</text>
</comment>
<keyword evidence="1 2" id="KW-0238">DNA-binding</keyword>
<protein>
    <recommendedName>
        <fullName evidence="2">Nucleoid-associated protein DQK91_10165</fullName>
    </recommendedName>
</protein>
<dbReference type="PIRSF" id="PIRSF004555">
    <property type="entry name" value="UCP004555"/>
    <property type="match status" value="1"/>
</dbReference>
<evidence type="ECO:0000256" key="3">
    <source>
        <dbReference type="SAM" id="Coils"/>
    </source>
</evidence>
<dbReference type="Proteomes" id="UP000503251">
    <property type="component" value="Chromosome"/>
</dbReference>
<dbReference type="InterPro" id="IPR036894">
    <property type="entry name" value="YbaB-like_sf"/>
</dbReference>
<reference evidence="5 6" key="1">
    <citation type="submission" date="2018-06" db="EMBL/GenBank/DDBJ databases">
        <title>Complete genome of Desulfovibrio marinus P48SEP.</title>
        <authorList>
            <person name="Crispim J.S."/>
            <person name="Vidigal P.M.P."/>
            <person name="Silva L.C.F."/>
            <person name="Araujo L.C."/>
            <person name="Laguardia C.N."/>
            <person name="Dias R.S."/>
            <person name="Sousa M.P."/>
            <person name="Paula S.O."/>
            <person name="Silva C."/>
        </authorList>
    </citation>
    <scope>NUCLEOTIDE SEQUENCE [LARGE SCALE GENOMIC DNA]</scope>
    <source>
        <strain evidence="5 6">P48SEP</strain>
    </source>
</reference>
<comment type="subcellular location">
    <subcellularLocation>
        <location evidence="2">Cytoplasm</location>
        <location evidence="2">Nucleoid</location>
    </subcellularLocation>
</comment>
<dbReference type="PANTHER" id="PTHR33449">
    <property type="entry name" value="NUCLEOID-ASSOCIATED PROTEIN YBAB"/>
    <property type="match status" value="1"/>
</dbReference>
<reference evidence="4 7" key="2">
    <citation type="submission" date="2019-04" db="EMBL/GenBank/DDBJ databases">
        <title>Isolation and culture of sulfate reducing bacteria from the cold seep of the South China Sea.</title>
        <authorList>
            <person name="Sun C."/>
            <person name="Liu R."/>
        </authorList>
    </citation>
    <scope>NUCLEOTIDE SEQUENCE [LARGE SCALE GENOMIC DNA]</scope>
    <source>
        <strain evidence="4 7">CS1</strain>
    </source>
</reference>
<comment type="function">
    <text evidence="2">Binds to DNA and alters its conformation. May be involved in regulation of gene expression, nucleoid organization and DNA protection.</text>
</comment>
<keyword evidence="2" id="KW-0963">Cytoplasm</keyword>
<dbReference type="InterPro" id="IPR004401">
    <property type="entry name" value="YbaB/EbfC"/>
</dbReference>
<sequence>MRGMNDLVRQAQVMQKKIQKAQEELAEKEVEASVGGGMVTVVATGSQEIKSVKIDPQAVDPEDVPMLEDLVLAAVNEALKKSKDMAEEEMGALTGGMKIPGMF</sequence>
<evidence type="ECO:0000313" key="5">
    <source>
        <dbReference type="EMBL" id="TVM34282.1"/>
    </source>
</evidence>
<dbReference type="AlphaFoldDB" id="A0A6P1ZI40"/>
<dbReference type="GO" id="GO:0003677">
    <property type="term" value="F:DNA binding"/>
    <property type="evidence" value="ECO:0007669"/>
    <property type="project" value="UniProtKB-UniRule"/>
</dbReference>
<dbReference type="HAMAP" id="MF_00274">
    <property type="entry name" value="DNA_YbaB_EbfC"/>
    <property type="match status" value="1"/>
</dbReference>
<name>A0A6P1ZI40_9BACT</name>
<proteinExistence type="inferred from homology"/>
<keyword evidence="3" id="KW-0175">Coiled coil</keyword>
<dbReference type="EMBL" id="CP039543">
    <property type="protein sequence ID" value="QJT10524.1"/>
    <property type="molecule type" value="Genomic_DNA"/>
</dbReference>
<dbReference type="Proteomes" id="UP000434052">
    <property type="component" value="Unassembled WGS sequence"/>
</dbReference>
<evidence type="ECO:0000256" key="2">
    <source>
        <dbReference type="HAMAP-Rule" id="MF_00274"/>
    </source>
</evidence>
<gene>
    <name evidence="5" type="ORF">DQK91_10165</name>
    <name evidence="4" type="ORF">E8L03_17070</name>
</gene>
<evidence type="ECO:0000313" key="4">
    <source>
        <dbReference type="EMBL" id="QJT10524.1"/>
    </source>
</evidence>
<dbReference type="SUPFAM" id="SSF82607">
    <property type="entry name" value="YbaB-like"/>
    <property type="match status" value="1"/>
</dbReference>
<feature type="coiled-coil region" evidence="3">
    <location>
        <begin position="4"/>
        <end position="31"/>
    </location>
</feature>
<dbReference type="GO" id="GO:0043590">
    <property type="term" value="C:bacterial nucleoid"/>
    <property type="evidence" value="ECO:0007669"/>
    <property type="project" value="UniProtKB-UniRule"/>
</dbReference>
<dbReference type="EMBL" id="QMIF01000005">
    <property type="protein sequence ID" value="TVM34282.1"/>
    <property type="molecule type" value="Genomic_DNA"/>
</dbReference>
<dbReference type="Pfam" id="PF02575">
    <property type="entry name" value="YbaB_DNA_bd"/>
    <property type="match status" value="1"/>
</dbReference>
<dbReference type="GO" id="GO:0005829">
    <property type="term" value="C:cytosol"/>
    <property type="evidence" value="ECO:0007669"/>
    <property type="project" value="TreeGrafter"/>
</dbReference>